<dbReference type="PANTHER" id="PTHR38636">
    <property type="entry name" value="PROTEIN CBG20488"/>
    <property type="match status" value="1"/>
</dbReference>
<name>A0AAV9V697_9PEZI</name>
<feature type="transmembrane region" description="Helical" evidence="1">
    <location>
        <begin position="32"/>
        <end position="51"/>
    </location>
</feature>
<organism evidence="2 3">
    <name type="scientific">Orbilia brochopaga</name>
    <dbReference type="NCBI Taxonomy" id="3140254"/>
    <lineage>
        <taxon>Eukaryota</taxon>
        <taxon>Fungi</taxon>
        <taxon>Dikarya</taxon>
        <taxon>Ascomycota</taxon>
        <taxon>Pezizomycotina</taxon>
        <taxon>Orbiliomycetes</taxon>
        <taxon>Orbiliales</taxon>
        <taxon>Orbiliaceae</taxon>
        <taxon>Orbilia</taxon>
    </lineage>
</organism>
<keyword evidence="3" id="KW-1185">Reference proteome</keyword>
<dbReference type="PANTHER" id="PTHR38636:SF1">
    <property type="entry name" value="CHLORIDE CHANNEL PROTEIN CLC-D"/>
    <property type="match status" value="1"/>
</dbReference>
<comment type="caution">
    <text evidence="2">The sequence shown here is derived from an EMBL/GenBank/DDBJ whole genome shotgun (WGS) entry which is preliminary data.</text>
</comment>
<evidence type="ECO:0000313" key="2">
    <source>
        <dbReference type="EMBL" id="KAK6355341.1"/>
    </source>
</evidence>
<evidence type="ECO:0000313" key="3">
    <source>
        <dbReference type="Proteomes" id="UP001375240"/>
    </source>
</evidence>
<dbReference type="Proteomes" id="UP001375240">
    <property type="component" value="Unassembled WGS sequence"/>
</dbReference>
<keyword evidence="1" id="KW-0472">Membrane</keyword>
<feature type="transmembrane region" description="Helical" evidence="1">
    <location>
        <begin position="72"/>
        <end position="90"/>
    </location>
</feature>
<evidence type="ECO:0000256" key="1">
    <source>
        <dbReference type="SAM" id="Phobius"/>
    </source>
</evidence>
<sequence length="168" mass="17738">MVLDAAIYPTSDYPEDQKLPHVILTTHVVHRGIPIGAVVSSIIPLTSRYILRRPTAKALPLSTLLIRSNSTGLLVTSGLMVGMTLGRMAGRDLIEWQDRSWRLLRNEGQNQLDDFSAAGGVTGAVVGLASRGGLPLWRGVLGGFGLGALAGTAAFAAYKASASKKADE</sequence>
<dbReference type="EMBL" id="JAVHNQ010000002">
    <property type="protein sequence ID" value="KAK6355341.1"/>
    <property type="molecule type" value="Genomic_DNA"/>
</dbReference>
<keyword evidence="1" id="KW-1133">Transmembrane helix</keyword>
<gene>
    <name evidence="2" type="ORF">TWF696_004450</name>
</gene>
<dbReference type="InterPro" id="IPR013869">
    <property type="entry name" value="DUF1757"/>
</dbReference>
<protein>
    <submittedName>
        <fullName evidence="2">Uncharacterized protein</fullName>
    </submittedName>
</protein>
<dbReference type="AlphaFoldDB" id="A0AAV9V697"/>
<proteinExistence type="predicted"/>
<accession>A0AAV9V697</accession>
<dbReference type="Pfam" id="PF08560">
    <property type="entry name" value="DUF1757"/>
    <property type="match status" value="1"/>
</dbReference>
<reference evidence="2 3" key="1">
    <citation type="submission" date="2019-10" db="EMBL/GenBank/DDBJ databases">
        <authorList>
            <person name="Palmer J.M."/>
        </authorList>
    </citation>
    <scope>NUCLEOTIDE SEQUENCE [LARGE SCALE GENOMIC DNA]</scope>
    <source>
        <strain evidence="2 3">TWF696</strain>
    </source>
</reference>
<feature type="transmembrane region" description="Helical" evidence="1">
    <location>
        <begin position="136"/>
        <end position="158"/>
    </location>
</feature>
<keyword evidence="1" id="KW-0812">Transmembrane</keyword>